<accession>A0A371YWL1</accession>
<gene>
    <name evidence="2" type="ORF">DY926_15610</name>
</gene>
<dbReference type="EMBL" id="QUWV01000175">
    <property type="protein sequence ID" value="RFD18626.1"/>
    <property type="molecule type" value="Genomic_DNA"/>
</dbReference>
<keyword evidence="3" id="KW-1185">Reference proteome</keyword>
<reference evidence="2 3" key="1">
    <citation type="submission" date="2018-08" db="EMBL/GenBank/DDBJ databases">
        <title>Komagataeibacter sp. AV 382.</title>
        <authorList>
            <person name="Skraban J."/>
            <person name="Trcek J."/>
        </authorList>
    </citation>
    <scope>NUCLEOTIDE SEQUENCE [LARGE SCALE GENOMIC DNA]</scope>
    <source>
        <strain evidence="2 3">AV 382</strain>
    </source>
</reference>
<evidence type="ECO:0000313" key="2">
    <source>
        <dbReference type="EMBL" id="RFD18626.1"/>
    </source>
</evidence>
<feature type="domain" description="Plasmid replication protein C C-terminal" evidence="1">
    <location>
        <begin position="27"/>
        <end position="127"/>
    </location>
</feature>
<dbReference type="AlphaFoldDB" id="A0A371YWL1"/>
<comment type="caution">
    <text evidence="2">The sequence shown here is derived from an EMBL/GenBank/DDBJ whole genome shotgun (WGS) entry which is preliminary data.</text>
</comment>
<dbReference type="Pfam" id="PF11800">
    <property type="entry name" value="RP-C_C"/>
    <property type="match status" value="1"/>
</dbReference>
<dbReference type="OrthoDB" id="7488837at2"/>
<evidence type="ECO:0000313" key="3">
    <source>
        <dbReference type="Proteomes" id="UP000262371"/>
    </source>
</evidence>
<dbReference type="RefSeq" id="WP_116704201.1">
    <property type="nucleotide sequence ID" value="NZ_QUWV01000175.1"/>
</dbReference>
<dbReference type="Proteomes" id="UP000262371">
    <property type="component" value="Unassembled WGS sequence"/>
</dbReference>
<protein>
    <recommendedName>
        <fullName evidence="1">Plasmid replication protein C C-terminal domain-containing protein</fullName>
    </recommendedName>
</protein>
<dbReference type="InterPro" id="IPR021760">
    <property type="entry name" value="RepC_C"/>
</dbReference>
<evidence type="ECO:0000259" key="1">
    <source>
        <dbReference type="Pfam" id="PF11800"/>
    </source>
</evidence>
<proteinExistence type="predicted"/>
<name>A0A371YWL1_9PROT</name>
<organism evidence="2 3">
    <name type="scientific">Komagataeibacter melaceti</name>
    <dbReference type="NCBI Taxonomy" id="2766577"/>
    <lineage>
        <taxon>Bacteria</taxon>
        <taxon>Pseudomonadati</taxon>
        <taxon>Pseudomonadota</taxon>
        <taxon>Alphaproteobacteria</taxon>
        <taxon>Acetobacterales</taxon>
        <taxon>Acetobacteraceae</taxon>
        <taxon>Komagataeibacter</taxon>
    </lineage>
</organism>
<sequence length="148" mass="16562">MRSVGGPGRNRTPARTVRTARFSRHIDVLSRNLPPLRDLCPTDRPTQPELTDAAEHLSGQMGITHHAWRQACVVLGRLQASITIIIMAARLHRGEAIRYRDAYFRSLVDRGARHALYLDRSLYALRDACVRISLPATPSPVHVAGQRP</sequence>